<comment type="caution">
    <text evidence="2">The sequence shown here is derived from an EMBL/GenBank/DDBJ whole genome shotgun (WGS) entry which is preliminary data.</text>
</comment>
<evidence type="ECO:0000259" key="1">
    <source>
        <dbReference type="Pfam" id="PF13843"/>
    </source>
</evidence>
<dbReference type="STRING" id="278856.A0A212EUA6"/>
<dbReference type="InParanoid" id="A0A212EUA6"/>
<evidence type="ECO:0000313" key="3">
    <source>
        <dbReference type="Proteomes" id="UP000007151"/>
    </source>
</evidence>
<accession>A0A212EUA6</accession>
<sequence length="77" mass="8912">MGDVDLIDSIMGIYKIQLRSKRWQIRLFYHYLDLTMANAWLLHKRVCKDKGLSCRLSSADFRLDVALCKLGIKPGLV</sequence>
<dbReference type="Pfam" id="PF13843">
    <property type="entry name" value="DDE_Tnp_1_7"/>
    <property type="match status" value="1"/>
</dbReference>
<dbReference type="KEGG" id="dpl:KGM_211711"/>
<keyword evidence="3" id="KW-1185">Reference proteome</keyword>
<gene>
    <name evidence="2" type="ORF">KGM_211711</name>
</gene>
<proteinExistence type="predicted"/>
<dbReference type="PANTHER" id="PTHR47272:SF2">
    <property type="entry name" value="PIGGYBAC TRANSPOSABLE ELEMENT-DERIVED PROTEIN 3-LIKE"/>
    <property type="match status" value="1"/>
</dbReference>
<dbReference type="PANTHER" id="PTHR47272">
    <property type="entry name" value="DDE_TNP_1_7 DOMAIN-CONTAINING PROTEIN"/>
    <property type="match status" value="1"/>
</dbReference>
<dbReference type="AlphaFoldDB" id="A0A212EUA6"/>
<reference evidence="2 3" key="1">
    <citation type="journal article" date="2011" name="Cell">
        <title>The monarch butterfly genome yields insights into long-distance migration.</title>
        <authorList>
            <person name="Zhan S."/>
            <person name="Merlin C."/>
            <person name="Boore J.L."/>
            <person name="Reppert S.M."/>
        </authorList>
    </citation>
    <scope>NUCLEOTIDE SEQUENCE [LARGE SCALE GENOMIC DNA]</scope>
    <source>
        <strain evidence="2">F-2</strain>
    </source>
</reference>
<dbReference type="InterPro" id="IPR029526">
    <property type="entry name" value="PGBD"/>
</dbReference>
<evidence type="ECO:0000313" key="2">
    <source>
        <dbReference type="EMBL" id="OWR45080.1"/>
    </source>
</evidence>
<feature type="domain" description="PiggyBac transposable element-derived protein" evidence="1">
    <location>
        <begin position="1"/>
        <end position="40"/>
    </location>
</feature>
<dbReference type="Proteomes" id="UP000007151">
    <property type="component" value="Unassembled WGS sequence"/>
</dbReference>
<name>A0A212EUA6_DANPL</name>
<dbReference type="EMBL" id="AGBW02012422">
    <property type="protein sequence ID" value="OWR45080.1"/>
    <property type="molecule type" value="Genomic_DNA"/>
</dbReference>
<protein>
    <recommendedName>
        <fullName evidence="1">PiggyBac transposable element-derived protein domain-containing protein</fullName>
    </recommendedName>
</protein>
<organism evidence="2 3">
    <name type="scientific">Danaus plexippus plexippus</name>
    <dbReference type="NCBI Taxonomy" id="278856"/>
    <lineage>
        <taxon>Eukaryota</taxon>
        <taxon>Metazoa</taxon>
        <taxon>Ecdysozoa</taxon>
        <taxon>Arthropoda</taxon>
        <taxon>Hexapoda</taxon>
        <taxon>Insecta</taxon>
        <taxon>Pterygota</taxon>
        <taxon>Neoptera</taxon>
        <taxon>Endopterygota</taxon>
        <taxon>Lepidoptera</taxon>
        <taxon>Glossata</taxon>
        <taxon>Ditrysia</taxon>
        <taxon>Papilionoidea</taxon>
        <taxon>Nymphalidae</taxon>
        <taxon>Danainae</taxon>
        <taxon>Danaini</taxon>
        <taxon>Danaina</taxon>
        <taxon>Danaus</taxon>
        <taxon>Danaus</taxon>
    </lineage>
</organism>